<keyword evidence="2" id="KW-1185">Reference proteome</keyword>
<name>A0A1Q5U066_9EURO</name>
<dbReference type="AlphaFoldDB" id="A0A1Q5U066"/>
<comment type="caution">
    <text evidence="1">The sequence shown here is derived from an EMBL/GenBank/DDBJ whole genome shotgun (WGS) entry which is preliminary data.</text>
</comment>
<proteinExistence type="predicted"/>
<gene>
    <name evidence="1" type="ORF">PENSUB_6588</name>
</gene>
<dbReference type="Proteomes" id="UP000186955">
    <property type="component" value="Unassembled WGS sequence"/>
</dbReference>
<reference evidence="1 2" key="1">
    <citation type="submission" date="2016-10" db="EMBL/GenBank/DDBJ databases">
        <title>Genome sequence of the ascomycete fungus Penicillium subrubescens.</title>
        <authorList>
            <person name="De Vries R.P."/>
            <person name="Peng M."/>
            <person name="Dilokpimol A."/>
            <person name="Hilden K."/>
            <person name="Makela M.R."/>
            <person name="Grigoriev I."/>
            <person name="Riley R."/>
            <person name="Granchi Z."/>
        </authorList>
    </citation>
    <scope>NUCLEOTIDE SEQUENCE [LARGE SCALE GENOMIC DNA]</scope>
    <source>
        <strain evidence="1 2">CBS 132785</strain>
    </source>
</reference>
<organism evidence="1 2">
    <name type="scientific">Penicillium subrubescens</name>
    <dbReference type="NCBI Taxonomy" id="1316194"/>
    <lineage>
        <taxon>Eukaryota</taxon>
        <taxon>Fungi</taxon>
        <taxon>Dikarya</taxon>
        <taxon>Ascomycota</taxon>
        <taxon>Pezizomycotina</taxon>
        <taxon>Eurotiomycetes</taxon>
        <taxon>Eurotiomycetidae</taxon>
        <taxon>Eurotiales</taxon>
        <taxon>Aspergillaceae</taxon>
        <taxon>Penicillium</taxon>
    </lineage>
</organism>
<evidence type="ECO:0000313" key="1">
    <source>
        <dbReference type="EMBL" id="OKP05868.1"/>
    </source>
</evidence>
<sequence>MATHLYMSMSLTTRYLVLNFGGQDPNRIGHERESWQCCLKSHRVSSGIRNPKIRHPRSWDGRAI</sequence>
<protein>
    <submittedName>
        <fullName evidence="1">Uncharacterized protein</fullName>
    </submittedName>
</protein>
<accession>A0A1Q5U066</accession>
<dbReference type="EMBL" id="MNBE01000602">
    <property type="protein sequence ID" value="OKP05868.1"/>
    <property type="molecule type" value="Genomic_DNA"/>
</dbReference>
<evidence type="ECO:0000313" key="2">
    <source>
        <dbReference type="Proteomes" id="UP000186955"/>
    </source>
</evidence>